<protein>
    <submittedName>
        <fullName evidence="2">ABC transporter substrate-binding protein</fullName>
    </submittedName>
</protein>
<comment type="caution">
    <text evidence="2">The sequence shown here is derived from an EMBL/GenBank/DDBJ whole genome shotgun (WGS) entry which is preliminary data.</text>
</comment>
<dbReference type="PANTHER" id="PTHR43649:SF33">
    <property type="entry name" value="POLYGALACTURONAN_RHAMNOGALACTURONAN-BINDING PROTEIN YTCQ"/>
    <property type="match status" value="1"/>
</dbReference>
<keyword evidence="1" id="KW-0732">Signal</keyword>
<name>A0ABW3DDJ7_9BACL</name>
<evidence type="ECO:0000313" key="2">
    <source>
        <dbReference type="EMBL" id="MFD0871492.1"/>
    </source>
</evidence>
<sequence length="543" mass="61150">MNKWSKWTSVALTASLGAGLLSGCGGNDNGGNAGNKGAEGGAEVANLNKTGFPIVNEPIELTFFTGKSATNGNKFEETLVWSEYEKMSNMKIKFDLIPFDSLTEKRNLILAGGDYPDAFYSARLGSADLMRYGQQGVFIKLNDLIDEYAPNFKKLLDTYPDLRKGLTMPDGNIYSFPSFYDPDFLPMLIGTPLWIKQEWLEKLNMSEPQTTEEFYQYLKAVKETDLNGNGQADEIPFSGAGIGPLLDHLKGAWGLGNRGLGHKFVDVDPETNELRFIKTDPKYKELLEYVHKLYQEGLIDSEIFTIKSSNLYAKGGEGTFGSTIMPNPKTLMNQDGYVGLGALKGPHGDQMYTHIKVPMVHIGAFAITDKNKHPEATVRWMDHFFGEEGARFYFMGQKDVTYKETADGKLEYVDEITNNPNGLTYDQALAKYFTWLGGSYPGYVKEQYFKGSETLPESIATGEKAEPHRVPEIWNNFNYTEEETEFMSSIGKDITSYVNEAEAKFINGSMPFSEWDNYVKTVEKMGLEEYMRVYKQAYERYNK</sequence>
<dbReference type="RefSeq" id="WP_379290532.1">
    <property type="nucleotide sequence ID" value="NZ_JBHTIU010000081.1"/>
</dbReference>
<reference evidence="3" key="1">
    <citation type="journal article" date="2019" name="Int. J. Syst. Evol. Microbiol.">
        <title>The Global Catalogue of Microorganisms (GCM) 10K type strain sequencing project: providing services to taxonomists for standard genome sequencing and annotation.</title>
        <authorList>
            <consortium name="The Broad Institute Genomics Platform"/>
            <consortium name="The Broad Institute Genome Sequencing Center for Infectious Disease"/>
            <person name="Wu L."/>
            <person name="Ma J."/>
        </authorList>
    </citation>
    <scope>NUCLEOTIDE SEQUENCE [LARGE SCALE GENOMIC DNA]</scope>
    <source>
        <strain evidence="3">CCUG 57263</strain>
    </source>
</reference>
<dbReference type="EMBL" id="JBHTIU010000081">
    <property type="protein sequence ID" value="MFD0871492.1"/>
    <property type="molecule type" value="Genomic_DNA"/>
</dbReference>
<dbReference type="SUPFAM" id="SSF53850">
    <property type="entry name" value="Periplasmic binding protein-like II"/>
    <property type="match status" value="1"/>
</dbReference>
<dbReference type="InterPro" id="IPR050490">
    <property type="entry name" value="Bact_solute-bd_prot1"/>
</dbReference>
<evidence type="ECO:0000256" key="1">
    <source>
        <dbReference type="ARBA" id="ARBA00022729"/>
    </source>
</evidence>
<dbReference type="Proteomes" id="UP001597120">
    <property type="component" value="Unassembled WGS sequence"/>
</dbReference>
<dbReference type="Gene3D" id="3.40.190.10">
    <property type="entry name" value="Periplasmic binding protein-like II"/>
    <property type="match status" value="2"/>
</dbReference>
<dbReference type="PANTHER" id="PTHR43649">
    <property type="entry name" value="ARABINOSE-BINDING PROTEIN-RELATED"/>
    <property type="match status" value="1"/>
</dbReference>
<accession>A0ABW3DDJ7</accession>
<dbReference type="PROSITE" id="PS51257">
    <property type="entry name" value="PROKAR_LIPOPROTEIN"/>
    <property type="match status" value="1"/>
</dbReference>
<evidence type="ECO:0000313" key="3">
    <source>
        <dbReference type="Proteomes" id="UP001597120"/>
    </source>
</evidence>
<proteinExistence type="predicted"/>
<keyword evidence="3" id="KW-1185">Reference proteome</keyword>
<organism evidence="2 3">
    <name type="scientific">Paenibacillus residui</name>
    <dbReference type="NCBI Taxonomy" id="629724"/>
    <lineage>
        <taxon>Bacteria</taxon>
        <taxon>Bacillati</taxon>
        <taxon>Bacillota</taxon>
        <taxon>Bacilli</taxon>
        <taxon>Bacillales</taxon>
        <taxon>Paenibacillaceae</taxon>
        <taxon>Paenibacillus</taxon>
    </lineage>
</organism>
<gene>
    <name evidence="2" type="ORF">ACFQ03_20335</name>
</gene>